<evidence type="ECO:0008006" key="3">
    <source>
        <dbReference type="Google" id="ProtNLM"/>
    </source>
</evidence>
<evidence type="ECO:0000313" key="2">
    <source>
        <dbReference type="Proteomes" id="UP001595847"/>
    </source>
</evidence>
<keyword evidence="2" id="KW-1185">Reference proteome</keyword>
<feature type="non-terminal residue" evidence="1">
    <location>
        <position position="1"/>
    </location>
</feature>
<sequence length="145" mass="14454">KDLALAVAEGAGDDGVTAAARARLGGADTFRMRPTLERRSPYDVDRSLIDMCAGPAPARDGRTAMRPVTTALAAIAAAGMCAGGSPAFAAGHGAPAPQPAPRSGCIDPDVMPPSQISMGSQAVIGTPDALLFAYPACEEPAPPAG</sequence>
<proteinExistence type="predicted"/>
<dbReference type="Proteomes" id="UP001595847">
    <property type="component" value="Unassembled WGS sequence"/>
</dbReference>
<comment type="caution">
    <text evidence="1">The sequence shown here is derived from an EMBL/GenBank/DDBJ whole genome shotgun (WGS) entry which is preliminary data.</text>
</comment>
<name>A0ABV8FMQ2_9ACTN</name>
<dbReference type="EMBL" id="JBHSBH010000010">
    <property type="protein sequence ID" value="MFC3997402.1"/>
    <property type="molecule type" value="Genomic_DNA"/>
</dbReference>
<evidence type="ECO:0000313" key="1">
    <source>
        <dbReference type="EMBL" id="MFC3997402.1"/>
    </source>
</evidence>
<protein>
    <recommendedName>
        <fullName evidence="3">Serine/threonine protein kinase</fullName>
    </recommendedName>
</protein>
<accession>A0ABV8FMQ2</accession>
<gene>
    <name evidence="1" type="ORF">ACFOVU_15835</name>
</gene>
<organism evidence="1 2">
    <name type="scientific">Nocardiopsis sediminis</name>
    <dbReference type="NCBI Taxonomy" id="1778267"/>
    <lineage>
        <taxon>Bacteria</taxon>
        <taxon>Bacillati</taxon>
        <taxon>Actinomycetota</taxon>
        <taxon>Actinomycetes</taxon>
        <taxon>Streptosporangiales</taxon>
        <taxon>Nocardiopsidaceae</taxon>
        <taxon>Nocardiopsis</taxon>
    </lineage>
</organism>
<dbReference type="RefSeq" id="WP_378534341.1">
    <property type="nucleotide sequence ID" value="NZ_JBHSBH010000010.1"/>
</dbReference>
<reference evidence="2" key="1">
    <citation type="journal article" date="2019" name="Int. J. Syst. Evol. Microbiol.">
        <title>The Global Catalogue of Microorganisms (GCM) 10K type strain sequencing project: providing services to taxonomists for standard genome sequencing and annotation.</title>
        <authorList>
            <consortium name="The Broad Institute Genomics Platform"/>
            <consortium name="The Broad Institute Genome Sequencing Center for Infectious Disease"/>
            <person name="Wu L."/>
            <person name="Ma J."/>
        </authorList>
    </citation>
    <scope>NUCLEOTIDE SEQUENCE [LARGE SCALE GENOMIC DNA]</scope>
    <source>
        <strain evidence="2">TBRC 1826</strain>
    </source>
</reference>